<dbReference type="HAMAP" id="MF_00530">
    <property type="entry name" value="ATP_synth_epsil_bac"/>
    <property type="match status" value="1"/>
</dbReference>
<dbReference type="PANTHER" id="PTHR13822">
    <property type="entry name" value="ATP SYNTHASE DELTA/EPSILON CHAIN"/>
    <property type="match status" value="1"/>
</dbReference>
<dbReference type="EMBL" id="UOYO01000052">
    <property type="protein sequence ID" value="VAY88402.1"/>
    <property type="molecule type" value="Genomic_DNA"/>
</dbReference>
<evidence type="ECO:0000256" key="5">
    <source>
        <dbReference type="ARBA" id="ARBA00023136"/>
    </source>
</evidence>
<dbReference type="SUPFAM" id="SSF51344">
    <property type="entry name" value="Epsilon subunit of F1F0-ATP synthase N-terminal domain"/>
    <property type="match status" value="1"/>
</dbReference>
<sequence>MDTILLQVVTPQGEVFNDEILNILLPGSEGEFGVYPRHTSLLSTLRPGIIKITKKDNTTEAIIVNWGYVKVSETSVRVLIDNAIAIEGDNESVIMKAVADSKELLEKALPNDIMMLSLESQVEAIAKEII</sequence>
<dbReference type="InterPro" id="IPR001469">
    <property type="entry name" value="ATP_synth_F1_dsu/esu"/>
</dbReference>
<name>A0A3B1E6V0_9ZZZZ</name>
<dbReference type="AlphaFoldDB" id="A0A3B1E6V0"/>
<feature type="domain" description="ATP synthase F1 complex delta/epsilon subunit N-terminal" evidence="8">
    <location>
        <begin position="6"/>
        <end position="83"/>
    </location>
</feature>
<evidence type="ECO:0000259" key="8">
    <source>
        <dbReference type="Pfam" id="PF02823"/>
    </source>
</evidence>
<evidence type="ECO:0000256" key="3">
    <source>
        <dbReference type="ARBA" id="ARBA00022448"/>
    </source>
</evidence>
<dbReference type="Pfam" id="PF02823">
    <property type="entry name" value="ATP-synt_DE_N"/>
    <property type="match status" value="1"/>
</dbReference>
<keyword evidence="4" id="KW-0406">Ion transport</keyword>
<comment type="similarity">
    <text evidence="2">Belongs to the ATPase epsilon chain family.</text>
</comment>
<dbReference type="GO" id="GO:0016787">
    <property type="term" value="F:hydrolase activity"/>
    <property type="evidence" value="ECO:0007669"/>
    <property type="project" value="UniProtKB-KW"/>
</dbReference>
<dbReference type="EC" id="3.6.3.14" evidence="9"/>
<protein>
    <submittedName>
        <fullName evidence="9">ATP synthase epsilon chain</fullName>
        <ecNumber evidence="9">3.6.3.14</ecNumber>
    </submittedName>
</protein>
<dbReference type="NCBIfam" id="TIGR01216">
    <property type="entry name" value="ATP_synt_epsi"/>
    <property type="match status" value="1"/>
</dbReference>
<organism evidence="9">
    <name type="scientific">hydrothermal vent metagenome</name>
    <dbReference type="NCBI Taxonomy" id="652676"/>
    <lineage>
        <taxon>unclassified sequences</taxon>
        <taxon>metagenomes</taxon>
        <taxon>ecological metagenomes</taxon>
    </lineage>
</organism>
<evidence type="ECO:0000256" key="1">
    <source>
        <dbReference type="ARBA" id="ARBA00004170"/>
    </source>
</evidence>
<evidence type="ECO:0000256" key="4">
    <source>
        <dbReference type="ARBA" id="ARBA00023065"/>
    </source>
</evidence>
<evidence type="ECO:0000256" key="7">
    <source>
        <dbReference type="ARBA" id="ARBA00023310"/>
    </source>
</evidence>
<keyword evidence="3" id="KW-0813">Transport</keyword>
<keyword evidence="7" id="KW-0066">ATP synthesis</keyword>
<keyword evidence="9" id="KW-0378">Hydrolase</keyword>
<keyword evidence="5" id="KW-0472">Membrane</keyword>
<proteinExistence type="inferred from homology"/>
<evidence type="ECO:0000313" key="9">
    <source>
        <dbReference type="EMBL" id="VAY88402.1"/>
    </source>
</evidence>
<dbReference type="InterPro" id="IPR020546">
    <property type="entry name" value="ATP_synth_F1_dsu/esu_N"/>
</dbReference>
<gene>
    <name evidence="9" type="ORF">MNB_ARC-1_999</name>
</gene>
<dbReference type="PANTHER" id="PTHR13822:SF10">
    <property type="entry name" value="ATP SYNTHASE EPSILON CHAIN, CHLOROPLASTIC"/>
    <property type="match status" value="1"/>
</dbReference>
<dbReference type="Gene3D" id="2.60.15.10">
    <property type="entry name" value="F0F1 ATP synthase delta/epsilon subunit, N-terminal"/>
    <property type="match status" value="1"/>
</dbReference>
<keyword evidence="6" id="KW-0139">CF(1)</keyword>
<dbReference type="CDD" id="cd12152">
    <property type="entry name" value="F1-ATPase_delta"/>
    <property type="match status" value="1"/>
</dbReference>
<dbReference type="InterPro" id="IPR036771">
    <property type="entry name" value="ATPsynth_dsu/esu_N"/>
</dbReference>
<evidence type="ECO:0000256" key="6">
    <source>
        <dbReference type="ARBA" id="ARBA00023196"/>
    </source>
</evidence>
<dbReference type="GO" id="GO:0045259">
    <property type="term" value="C:proton-transporting ATP synthase complex"/>
    <property type="evidence" value="ECO:0007669"/>
    <property type="project" value="UniProtKB-KW"/>
</dbReference>
<comment type="subcellular location">
    <subcellularLocation>
        <location evidence="1">Membrane</location>
        <topology evidence="1">Peripheral membrane protein</topology>
    </subcellularLocation>
</comment>
<accession>A0A3B1E6V0</accession>
<reference evidence="9" key="1">
    <citation type="submission" date="2018-10" db="EMBL/GenBank/DDBJ databases">
        <authorList>
            <person name="Aoki K."/>
        </authorList>
    </citation>
    <scope>NUCLEOTIDE SEQUENCE</scope>
</reference>
<evidence type="ECO:0000256" key="2">
    <source>
        <dbReference type="ARBA" id="ARBA00005712"/>
    </source>
</evidence>
<dbReference type="GO" id="GO:0046933">
    <property type="term" value="F:proton-transporting ATP synthase activity, rotational mechanism"/>
    <property type="evidence" value="ECO:0007669"/>
    <property type="project" value="InterPro"/>
</dbReference>